<evidence type="ECO:0000313" key="6">
    <source>
        <dbReference type="Proteomes" id="UP000193834"/>
    </source>
</evidence>
<feature type="active site" description="Nucleophile" evidence="3">
    <location>
        <position position="102"/>
    </location>
</feature>
<dbReference type="PANTHER" id="PTHR36845">
    <property type="entry name" value="HYDROLASE, PUTATIVE (AFU_ORTHOLOGUE AFUA_7G05090)-RELATED"/>
    <property type="match status" value="1"/>
</dbReference>
<dbReference type="GO" id="GO:0000272">
    <property type="term" value="P:polysaccharide catabolic process"/>
    <property type="evidence" value="ECO:0007669"/>
    <property type="project" value="TreeGrafter"/>
</dbReference>
<dbReference type="Proteomes" id="UP000193834">
    <property type="component" value="Unassembled WGS sequence"/>
</dbReference>
<dbReference type="AlphaFoldDB" id="A0A1X7IVK8"/>
<evidence type="ECO:0000256" key="1">
    <source>
        <dbReference type="ARBA" id="ARBA00022801"/>
    </source>
</evidence>
<dbReference type="EMBL" id="FXAZ01000001">
    <property type="protein sequence ID" value="SMG19108.1"/>
    <property type="molecule type" value="Genomic_DNA"/>
</dbReference>
<organism evidence="5 6">
    <name type="scientific">Paenibacillus aquistagni</name>
    <dbReference type="NCBI Taxonomy" id="1852522"/>
    <lineage>
        <taxon>Bacteria</taxon>
        <taxon>Bacillati</taxon>
        <taxon>Bacillota</taxon>
        <taxon>Bacilli</taxon>
        <taxon>Bacillales</taxon>
        <taxon>Paenibacillaceae</taxon>
        <taxon>Paenibacillus</taxon>
    </lineage>
</organism>
<dbReference type="RefSeq" id="WP_176228835.1">
    <property type="nucleotide sequence ID" value="NZ_FXAZ01000001.1"/>
</dbReference>
<dbReference type="InterPro" id="IPR008928">
    <property type="entry name" value="6-hairpin_glycosidase_sf"/>
</dbReference>
<gene>
    <name evidence="5" type="ORF">SAMN06295960_0872</name>
</gene>
<protein>
    <submittedName>
        <fullName evidence="5">Unsaturated chondroitin disaccharide hydrolase</fullName>
    </submittedName>
</protein>
<keyword evidence="6" id="KW-1185">Reference proteome</keyword>
<feature type="binding site" evidence="4">
    <location>
        <position position="231"/>
    </location>
    <ligand>
        <name>substrate</name>
    </ligand>
</feature>
<evidence type="ECO:0000256" key="2">
    <source>
        <dbReference type="ARBA" id="ARBA00038358"/>
    </source>
</evidence>
<keyword evidence="1 5" id="KW-0378">Hydrolase</keyword>
<evidence type="ECO:0000256" key="4">
    <source>
        <dbReference type="PIRSR" id="PIRSR610905-2"/>
    </source>
</evidence>
<comment type="similarity">
    <text evidence="2">Belongs to the glycosyl hydrolase 88 family.</text>
</comment>
<sequence length="380" mass="42671">MVKTTGSDTALPQRSYCQLLSKLEAKTEQMVMQLGDRCPHVAGADGKYDDTNVAWWTSGFWPGLCWIMYDMTGDQRYKEKASGWEQRFATCFGHYPPVLHHDVGFQFLLTAVLNYEITGDEEARRIGMQAADTLASRFNPQGRFIRAWNGDLYGWAIIDCMMNLSLLIWASRVSGDPRYKHIAVQHADTFLQYGIREDGSCCHILSFDPASGEFIEAIGGQGYGPHSAWSRGNAWALYGFINMHRHTGEARYLQAAKRIAHYFTANLPADGVPYWDFRADALDPELRDSSAGAIAASGLLEIAACVPPAEQQLYHAAAERIMTGLTEHYATWDQPEHEAILIGGTGHRPAEQNVNVSLIYGDYYYVEAIAKLNNWQRHIF</sequence>
<dbReference type="InterPro" id="IPR010905">
    <property type="entry name" value="Glyco_hydro_88"/>
</dbReference>
<dbReference type="Pfam" id="PF07470">
    <property type="entry name" value="Glyco_hydro_88"/>
    <property type="match status" value="1"/>
</dbReference>
<dbReference type="STRING" id="1852522.SAMN06295960_0872"/>
<proteinExistence type="inferred from homology"/>
<accession>A0A1X7IVK8</accession>
<dbReference type="PANTHER" id="PTHR36845:SF1">
    <property type="entry name" value="HYDROLASE, PUTATIVE (AFU_ORTHOLOGUE AFUA_7G05090)-RELATED"/>
    <property type="match status" value="1"/>
</dbReference>
<evidence type="ECO:0000313" key="5">
    <source>
        <dbReference type="EMBL" id="SMG19108.1"/>
    </source>
</evidence>
<feature type="binding site" evidence="4">
    <location>
        <position position="159"/>
    </location>
    <ligand>
        <name>substrate</name>
    </ligand>
</feature>
<feature type="binding site" evidence="4">
    <location>
        <position position="235"/>
    </location>
    <ligand>
        <name>substrate</name>
    </ligand>
</feature>
<evidence type="ECO:0000256" key="3">
    <source>
        <dbReference type="PIRSR" id="PIRSR610905-1"/>
    </source>
</evidence>
<name>A0A1X7IVK8_9BACL</name>
<dbReference type="InterPro" id="IPR012341">
    <property type="entry name" value="6hp_glycosidase-like_sf"/>
</dbReference>
<reference evidence="5 6" key="1">
    <citation type="submission" date="2017-04" db="EMBL/GenBank/DDBJ databases">
        <authorList>
            <person name="Afonso C.L."/>
            <person name="Miller P.J."/>
            <person name="Scott M.A."/>
            <person name="Spackman E."/>
            <person name="Goraichik I."/>
            <person name="Dimitrov K.M."/>
            <person name="Suarez D.L."/>
            <person name="Swayne D.E."/>
        </authorList>
    </citation>
    <scope>NUCLEOTIDE SEQUENCE [LARGE SCALE GENOMIC DNA]</scope>
    <source>
        <strain evidence="5 6">11</strain>
    </source>
</reference>
<dbReference type="InterPro" id="IPR052369">
    <property type="entry name" value="UG_Glycosaminoglycan_Hydrolase"/>
</dbReference>
<dbReference type="GO" id="GO:0052757">
    <property type="term" value="F:chondroitin hydrolase activity"/>
    <property type="evidence" value="ECO:0007669"/>
    <property type="project" value="TreeGrafter"/>
</dbReference>
<dbReference type="Gene3D" id="1.50.10.10">
    <property type="match status" value="1"/>
</dbReference>
<feature type="binding site" evidence="4">
    <location>
        <position position="102"/>
    </location>
    <ligand>
        <name>substrate</name>
    </ligand>
</feature>
<feature type="active site" description="Proton donor" evidence="3">
    <location>
        <position position="159"/>
    </location>
</feature>
<dbReference type="SUPFAM" id="SSF48208">
    <property type="entry name" value="Six-hairpin glycosidases"/>
    <property type="match status" value="1"/>
</dbReference>